<evidence type="ECO:0000313" key="5">
    <source>
        <dbReference type="EMBL" id="THU74116.1"/>
    </source>
</evidence>
<gene>
    <name evidence="5" type="ORF">C4D60_Mb04t29950</name>
</gene>
<evidence type="ECO:0000256" key="3">
    <source>
        <dbReference type="ARBA" id="ARBA00022801"/>
    </source>
</evidence>
<dbReference type="Pfam" id="PF05822">
    <property type="entry name" value="UMPH-1"/>
    <property type="match status" value="1"/>
</dbReference>
<proteinExistence type="predicted"/>
<dbReference type="STRING" id="52838.A0A4S8KFM9"/>
<sequence length="98" mass="11084">MASGNAEYDAKRQALYEYYHPLEISPTIPIKEKTKLMEEWYAKSEDVGPFTIVRSLGSYPFNPLIGSRIQAKRWCGGALNSTIREWGTPLVGNSMSLR</sequence>
<dbReference type="EMBL" id="PYDT01000001">
    <property type="protein sequence ID" value="THU74116.1"/>
    <property type="molecule type" value="Genomic_DNA"/>
</dbReference>
<organism evidence="5 6">
    <name type="scientific">Musa balbisiana</name>
    <name type="common">Banana</name>
    <dbReference type="NCBI Taxonomy" id="52838"/>
    <lineage>
        <taxon>Eukaryota</taxon>
        <taxon>Viridiplantae</taxon>
        <taxon>Streptophyta</taxon>
        <taxon>Embryophyta</taxon>
        <taxon>Tracheophyta</taxon>
        <taxon>Spermatophyta</taxon>
        <taxon>Magnoliopsida</taxon>
        <taxon>Liliopsida</taxon>
        <taxon>Zingiberales</taxon>
        <taxon>Musaceae</taxon>
        <taxon>Musa</taxon>
    </lineage>
</organism>
<comment type="caution">
    <text evidence="5">The sequence shown here is derived from an EMBL/GenBank/DDBJ whole genome shotgun (WGS) entry which is preliminary data.</text>
</comment>
<dbReference type="Proteomes" id="UP000317650">
    <property type="component" value="Chromosome 4"/>
</dbReference>
<dbReference type="GO" id="GO:0008253">
    <property type="term" value="F:5'-nucleotidase activity"/>
    <property type="evidence" value="ECO:0007669"/>
    <property type="project" value="InterPro"/>
</dbReference>
<dbReference type="Gene3D" id="1.10.150.340">
    <property type="entry name" value="Pyrimidine 5'-nucleotidase (UMPH-1), N-terminal domain"/>
    <property type="match status" value="1"/>
</dbReference>
<dbReference type="PANTHER" id="PTHR13045">
    <property type="entry name" value="5'-NUCLEOTIDASE"/>
    <property type="match status" value="1"/>
</dbReference>
<name>A0A4S8KFM9_MUSBA</name>
<reference evidence="5 6" key="1">
    <citation type="journal article" date="2019" name="Nat. Plants">
        <title>Genome sequencing of Musa balbisiana reveals subgenome evolution and function divergence in polyploid bananas.</title>
        <authorList>
            <person name="Yao X."/>
        </authorList>
    </citation>
    <scope>NUCLEOTIDE SEQUENCE [LARGE SCALE GENOMIC DNA]</scope>
    <source>
        <strain evidence="6">cv. DH-PKW</strain>
        <tissue evidence="5">Leaves</tissue>
    </source>
</reference>
<protein>
    <submittedName>
        <fullName evidence="5">Uncharacterized protein</fullName>
    </submittedName>
</protein>
<dbReference type="InterPro" id="IPR006434">
    <property type="entry name" value="Pyrimidine_nucleotidase_eu"/>
</dbReference>
<keyword evidence="2" id="KW-0547">Nucleotide-binding</keyword>
<keyword evidence="6" id="KW-1185">Reference proteome</keyword>
<evidence type="ECO:0000256" key="2">
    <source>
        <dbReference type="ARBA" id="ARBA00022741"/>
    </source>
</evidence>
<keyword evidence="3" id="KW-0378">Hydrolase</keyword>
<keyword evidence="1" id="KW-0479">Metal-binding</keyword>
<accession>A0A4S8KFM9</accession>
<dbReference type="PANTHER" id="PTHR13045:SF0">
    <property type="entry name" value="7-METHYLGUANOSINE PHOSPHATE-SPECIFIC 5'-NUCLEOTIDASE"/>
    <property type="match status" value="1"/>
</dbReference>
<dbReference type="AlphaFoldDB" id="A0A4S8KFM9"/>
<dbReference type="GO" id="GO:0005737">
    <property type="term" value="C:cytoplasm"/>
    <property type="evidence" value="ECO:0007669"/>
    <property type="project" value="InterPro"/>
</dbReference>
<keyword evidence="4" id="KW-0460">Magnesium</keyword>
<dbReference type="GO" id="GO:0000287">
    <property type="term" value="F:magnesium ion binding"/>
    <property type="evidence" value="ECO:0007669"/>
    <property type="project" value="InterPro"/>
</dbReference>
<evidence type="ECO:0000313" key="6">
    <source>
        <dbReference type="Proteomes" id="UP000317650"/>
    </source>
</evidence>
<dbReference type="GO" id="GO:0000166">
    <property type="term" value="F:nucleotide binding"/>
    <property type="evidence" value="ECO:0007669"/>
    <property type="project" value="UniProtKB-KW"/>
</dbReference>
<evidence type="ECO:0000256" key="4">
    <source>
        <dbReference type="ARBA" id="ARBA00022842"/>
    </source>
</evidence>
<evidence type="ECO:0000256" key="1">
    <source>
        <dbReference type="ARBA" id="ARBA00022723"/>
    </source>
</evidence>